<reference evidence="2 3" key="1">
    <citation type="submission" date="2019-03" db="EMBL/GenBank/DDBJ databases">
        <title>Single cell metagenomics reveals metabolic interactions within the superorganism composed of flagellate Streblomastix strix and complex community of Bacteroidetes bacteria on its surface.</title>
        <authorList>
            <person name="Treitli S.C."/>
            <person name="Kolisko M."/>
            <person name="Husnik F."/>
            <person name="Keeling P."/>
            <person name="Hampl V."/>
        </authorList>
    </citation>
    <scope>NUCLEOTIDE SEQUENCE [LARGE SCALE GENOMIC DNA]</scope>
    <source>
        <strain evidence="2">ST1C</strain>
    </source>
</reference>
<gene>
    <name evidence="2" type="ORF">EZS28_025911</name>
</gene>
<dbReference type="InterPro" id="IPR027417">
    <property type="entry name" value="P-loop_NTPase"/>
</dbReference>
<dbReference type="SUPFAM" id="SSF52540">
    <property type="entry name" value="P-loop containing nucleoside triphosphate hydrolases"/>
    <property type="match status" value="1"/>
</dbReference>
<dbReference type="Proteomes" id="UP000324800">
    <property type="component" value="Unassembled WGS sequence"/>
</dbReference>
<comment type="caution">
    <text evidence="2">The sequence shown here is derived from an EMBL/GenBank/DDBJ whole genome shotgun (WGS) entry which is preliminary data.</text>
</comment>
<evidence type="ECO:0000313" key="2">
    <source>
        <dbReference type="EMBL" id="KAA6378562.1"/>
    </source>
</evidence>
<proteinExistence type="predicted"/>
<evidence type="ECO:0000313" key="3">
    <source>
        <dbReference type="Proteomes" id="UP000324800"/>
    </source>
</evidence>
<dbReference type="InterPro" id="IPR045455">
    <property type="entry name" value="NrS-1_pol-like_helicase"/>
</dbReference>
<feature type="domain" description="NrS-1 polymerase-like helicase" evidence="1">
    <location>
        <begin position="363"/>
        <end position="474"/>
    </location>
</feature>
<dbReference type="Pfam" id="PF19263">
    <property type="entry name" value="DUF5906"/>
    <property type="match status" value="1"/>
</dbReference>
<sequence>MTHLANLRDILESWNVDIEISYAEYEQKRITRAFGQQITNDGTIDKMDDELAQACINGLKNLTIHNCPQPIAMEVSLLSVFSGIYGIANEQIRDQGLENVRKFNTLTSNAEKNYSQALGQGERKPNVWVLTKILKYHNKEYYEQIIKPLLKKNYETKKLEKQIHINQTLIPNKIDLSDDFTLLHILKKAASGEYENEEQIVMDLTRIIAYYAGETEDIYMIKEFDAICGTLVIHHKLEGTIYKQLEKVNINFKKKKTDEKKDETKEFSPAKQLTAKNIFKKYASKFVMKGCKFIIDDPEIFSKFQGYKYKKLDTFDQGYLQMYFDLIKETIAAGDERVYEYILNWIAWMIQNPGKKSRAAIILQGRQGIGKNRFTDVIAELTNRYSCPNITNIDEFTGDFNSVVENKMFSVLNEMRNYNDSKKGIVTVMKSIISDQSIRINEKNQPRRTAENVMNIIYVSNADSPVQLDTDDRRHLVCACKTVHQVTEEHKEDIEYFNELTQSYTQEFYENLMTFFLERDISQFNPTLIPMTEAKKQLINVNRSPVDDIIIEHYEQFKQGIPIALVNQCKPQNWKQTTYKNAMQHKCTEQQPRINGKRTRVYVLNKDQQTYYDKMMNEEDIEASNVNYKKYKITIEDDGFVDQIAQDIKQE</sequence>
<dbReference type="AlphaFoldDB" id="A0A5J4V7U8"/>
<dbReference type="Gene3D" id="3.40.50.300">
    <property type="entry name" value="P-loop containing nucleotide triphosphate hydrolases"/>
    <property type="match status" value="1"/>
</dbReference>
<dbReference type="EMBL" id="SNRW01009063">
    <property type="protein sequence ID" value="KAA6378562.1"/>
    <property type="molecule type" value="Genomic_DNA"/>
</dbReference>
<accession>A0A5J4V7U8</accession>
<name>A0A5J4V7U8_9EUKA</name>
<evidence type="ECO:0000259" key="1">
    <source>
        <dbReference type="Pfam" id="PF19263"/>
    </source>
</evidence>
<organism evidence="2 3">
    <name type="scientific">Streblomastix strix</name>
    <dbReference type="NCBI Taxonomy" id="222440"/>
    <lineage>
        <taxon>Eukaryota</taxon>
        <taxon>Metamonada</taxon>
        <taxon>Preaxostyla</taxon>
        <taxon>Oxymonadida</taxon>
        <taxon>Streblomastigidae</taxon>
        <taxon>Streblomastix</taxon>
    </lineage>
</organism>
<protein>
    <recommendedName>
        <fullName evidence="1">NrS-1 polymerase-like helicase domain-containing protein</fullName>
    </recommendedName>
</protein>